<organism evidence="1 2">
    <name type="scientific">Portunus trituberculatus</name>
    <name type="common">Swimming crab</name>
    <name type="synonym">Neptunus trituberculatus</name>
    <dbReference type="NCBI Taxonomy" id="210409"/>
    <lineage>
        <taxon>Eukaryota</taxon>
        <taxon>Metazoa</taxon>
        <taxon>Ecdysozoa</taxon>
        <taxon>Arthropoda</taxon>
        <taxon>Crustacea</taxon>
        <taxon>Multicrustacea</taxon>
        <taxon>Malacostraca</taxon>
        <taxon>Eumalacostraca</taxon>
        <taxon>Eucarida</taxon>
        <taxon>Decapoda</taxon>
        <taxon>Pleocyemata</taxon>
        <taxon>Brachyura</taxon>
        <taxon>Eubrachyura</taxon>
        <taxon>Portunoidea</taxon>
        <taxon>Portunidae</taxon>
        <taxon>Portuninae</taxon>
        <taxon>Portunus</taxon>
    </lineage>
</organism>
<dbReference type="EMBL" id="VSRR010000170">
    <property type="protein sequence ID" value="MPC11578.1"/>
    <property type="molecule type" value="Genomic_DNA"/>
</dbReference>
<proteinExistence type="predicted"/>
<dbReference type="Proteomes" id="UP000324222">
    <property type="component" value="Unassembled WGS sequence"/>
</dbReference>
<dbReference type="AlphaFoldDB" id="A0A5B7CR46"/>
<sequence>MPVIGVAGLRREEGGARRAYTCQVRLPALRGKASGRWQDELWVYSGVVTQGDQATRRVIVVEEGLNVAASDLECSGEGAVFAPPMEVMVMA</sequence>
<gene>
    <name evidence="1" type="ORF">E2C01_004245</name>
</gene>
<evidence type="ECO:0000313" key="2">
    <source>
        <dbReference type="Proteomes" id="UP000324222"/>
    </source>
</evidence>
<protein>
    <submittedName>
        <fullName evidence="1">Uncharacterized protein</fullName>
    </submittedName>
</protein>
<reference evidence="1 2" key="1">
    <citation type="submission" date="2019-05" db="EMBL/GenBank/DDBJ databases">
        <title>Another draft genome of Portunus trituberculatus and its Hox gene families provides insights of decapod evolution.</title>
        <authorList>
            <person name="Jeong J.-H."/>
            <person name="Song I."/>
            <person name="Kim S."/>
            <person name="Choi T."/>
            <person name="Kim D."/>
            <person name="Ryu S."/>
            <person name="Kim W."/>
        </authorList>
    </citation>
    <scope>NUCLEOTIDE SEQUENCE [LARGE SCALE GENOMIC DNA]</scope>
    <source>
        <tissue evidence="1">Muscle</tissue>
    </source>
</reference>
<name>A0A5B7CR46_PORTR</name>
<keyword evidence="2" id="KW-1185">Reference proteome</keyword>
<comment type="caution">
    <text evidence="1">The sequence shown here is derived from an EMBL/GenBank/DDBJ whole genome shotgun (WGS) entry which is preliminary data.</text>
</comment>
<accession>A0A5B7CR46</accession>
<evidence type="ECO:0000313" key="1">
    <source>
        <dbReference type="EMBL" id="MPC11578.1"/>
    </source>
</evidence>